<sequence>MMGAMDPMSAMMGAMGGMGMGAMAMGMPFMSYDTLEDMLDLPDRRMMPGVATGVAAGASVATGSMMPSVAGVPGVPNAAGLVSAGIPKSAFPAPVVSAAVQPIGSGAHAAPSTSVLSHGTSSTGGIDPSVIASALQTALSRVQQRGATAGNNNNYNQILGCNLFIYIIFRATVVVL</sequence>
<reference evidence="1" key="2">
    <citation type="submission" date="2020-11" db="EMBL/GenBank/DDBJ databases">
        <authorList>
            <person name="McCartney M.A."/>
            <person name="Auch B."/>
            <person name="Kono T."/>
            <person name="Mallez S."/>
            <person name="Becker A."/>
            <person name="Gohl D.M."/>
            <person name="Silverstein K.A.T."/>
            <person name="Koren S."/>
            <person name="Bechman K.B."/>
            <person name="Herman A."/>
            <person name="Abrahante J.E."/>
            <person name="Garbe J."/>
        </authorList>
    </citation>
    <scope>NUCLEOTIDE SEQUENCE</scope>
    <source>
        <strain evidence="1">Duluth1</strain>
        <tissue evidence="1">Whole animal</tissue>
    </source>
</reference>
<comment type="caution">
    <text evidence="1">The sequence shown here is derived from an EMBL/GenBank/DDBJ whole genome shotgun (WGS) entry which is preliminary data.</text>
</comment>
<accession>A0A9D4LUW4</accession>
<protein>
    <submittedName>
        <fullName evidence="1">Uncharacterized protein</fullName>
    </submittedName>
</protein>
<proteinExistence type="predicted"/>
<name>A0A9D4LUW4_DREPO</name>
<reference evidence="1" key="1">
    <citation type="journal article" date="2019" name="bioRxiv">
        <title>The Genome of the Zebra Mussel, Dreissena polymorpha: A Resource for Invasive Species Research.</title>
        <authorList>
            <person name="McCartney M.A."/>
            <person name="Auch B."/>
            <person name="Kono T."/>
            <person name="Mallez S."/>
            <person name="Zhang Y."/>
            <person name="Obille A."/>
            <person name="Becker A."/>
            <person name="Abrahante J.E."/>
            <person name="Garbe J."/>
            <person name="Badalamenti J.P."/>
            <person name="Herman A."/>
            <person name="Mangelson H."/>
            <person name="Liachko I."/>
            <person name="Sullivan S."/>
            <person name="Sone E.D."/>
            <person name="Koren S."/>
            <person name="Silverstein K.A.T."/>
            <person name="Beckman K.B."/>
            <person name="Gohl D.M."/>
        </authorList>
    </citation>
    <scope>NUCLEOTIDE SEQUENCE</scope>
    <source>
        <strain evidence="1">Duluth1</strain>
        <tissue evidence="1">Whole animal</tissue>
    </source>
</reference>
<dbReference type="AlphaFoldDB" id="A0A9D4LUW4"/>
<evidence type="ECO:0000313" key="1">
    <source>
        <dbReference type="EMBL" id="KAH3865490.1"/>
    </source>
</evidence>
<dbReference type="Proteomes" id="UP000828390">
    <property type="component" value="Unassembled WGS sequence"/>
</dbReference>
<organism evidence="1 2">
    <name type="scientific">Dreissena polymorpha</name>
    <name type="common">Zebra mussel</name>
    <name type="synonym">Mytilus polymorpha</name>
    <dbReference type="NCBI Taxonomy" id="45954"/>
    <lineage>
        <taxon>Eukaryota</taxon>
        <taxon>Metazoa</taxon>
        <taxon>Spiralia</taxon>
        <taxon>Lophotrochozoa</taxon>
        <taxon>Mollusca</taxon>
        <taxon>Bivalvia</taxon>
        <taxon>Autobranchia</taxon>
        <taxon>Heteroconchia</taxon>
        <taxon>Euheterodonta</taxon>
        <taxon>Imparidentia</taxon>
        <taxon>Neoheterodontei</taxon>
        <taxon>Myida</taxon>
        <taxon>Dreissenoidea</taxon>
        <taxon>Dreissenidae</taxon>
        <taxon>Dreissena</taxon>
    </lineage>
</organism>
<keyword evidence="2" id="KW-1185">Reference proteome</keyword>
<dbReference type="EMBL" id="JAIWYP010000002">
    <property type="protein sequence ID" value="KAH3865490.1"/>
    <property type="molecule type" value="Genomic_DNA"/>
</dbReference>
<evidence type="ECO:0000313" key="2">
    <source>
        <dbReference type="Proteomes" id="UP000828390"/>
    </source>
</evidence>
<gene>
    <name evidence="1" type="ORF">DPMN_028529</name>
</gene>